<reference evidence="2" key="1">
    <citation type="submission" date="2019-11" db="EMBL/GenBank/DDBJ databases">
        <authorList>
            <person name="Feng L."/>
        </authorList>
    </citation>
    <scope>NUCLEOTIDE SEQUENCE</scope>
    <source>
        <strain evidence="2">BfaecisLFYP10</strain>
    </source>
</reference>
<name>A0A6N2XMB1_9BACE</name>
<keyword evidence="1" id="KW-0175">Coiled coil</keyword>
<dbReference type="AlphaFoldDB" id="A0A6N2XMB1"/>
<accession>A0A6N2XMB1</accession>
<dbReference type="EMBL" id="CACRSZ010000099">
    <property type="protein sequence ID" value="VYT54770.1"/>
    <property type="molecule type" value="Genomic_DNA"/>
</dbReference>
<gene>
    <name evidence="2" type="ORF">BFLFYP10_04847</name>
</gene>
<feature type="coiled-coil region" evidence="1">
    <location>
        <begin position="2"/>
        <end position="36"/>
    </location>
</feature>
<evidence type="ECO:0000313" key="2">
    <source>
        <dbReference type="EMBL" id="VYT54770.1"/>
    </source>
</evidence>
<proteinExistence type="predicted"/>
<organism evidence="2">
    <name type="scientific">Bacteroides faecis</name>
    <dbReference type="NCBI Taxonomy" id="674529"/>
    <lineage>
        <taxon>Bacteria</taxon>
        <taxon>Pseudomonadati</taxon>
        <taxon>Bacteroidota</taxon>
        <taxon>Bacteroidia</taxon>
        <taxon>Bacteroidales</taxon>
        <taxon>Bacteroidaceae</taxon>
        <taxon>Bacteroides</taxon>
    </lineage>
</organism>
<evidence type="ECO:0000256" key="1">
    <source>
        <dbReference type="SAM" id="Coils"/>
    </source>
</evidence>
<sequence>MYASLEDEIRAAIAVMKRQNEEARKINAEMRKRNSNMIGDILDSVENMARYSRTMSQSRMRLIRCTGKSKRSSFDLRTLNQHLMNSQ</sequence>
<protein>
    <submittedName>
        <fullName evidence="2">Uncharacterized protein</fullName>
    </submittedName>
</protein>